<dbReference type="RefSeq" id="WP_379275057.1">
    <property type="nucleotide sequence ID" value="NZ_JBHUGT010000012.1"/>
</dbReference>
<organism evidence="2 3">
    <name type="scientific">Paenibacillus thailandensis</name>
    <dbReference type="NCBI Taxonomy" id="393250"/>
    <lineage>
        <taxon>Bacteria</taxon>
        <taxon>Bacillati</taxon>
        <taxon>Bacillota</taxon>
        <taxon>Bacilli</taxon>
        <taxon>Bacillales</taxon>
        <taxon>Paenibacillaceae</taxon>
        <taxon>Paenibacillus</taxon>
    </lineage>
</organism>
<dbReference type="PROSITE" id="PS00571">
    <property type="entry name" value="AMIDASES"/>
    <property type="match status" value="1"/>
</dbReference>
<dbReference type="Proteomes" id="UP001597493">
    <property type="component" value="Unassembled WGS sequence"/>
</dbReference>
<dbReference type="NCBIfam" id="NF006169">
    <property type="entry name" value="PRK08310.1"/>
    <property type="match status" value="1"/>
</dbReference>
<dbReference type="InterPro" id="IPR036928">
    <property type="entry name" value="AS_sf"/>
</dbReference>
<feature type="domain" description="Amidase" evidence="1">
    <location>
        <begin position="299"/>
        <end position="382"/>
    </location>
</feature>
<gene>
    <name evidence="2" type="ORF">ACFSW5_16120</name>
</gene>
<feature type="domain" description="Amidase" evidence="1">
    <location>
        <begin position="19"/>
        <end position="194"/>
    </location>
</feature>
<dbReference type="SUPFAM" id="SSF75304">
    <property type="entry name" value="Amidase signature (AS) enzymes"/>
    <property type="match status" value="1"/>
</dbReference>
<dbReference type="Gene3D" id="3.90.1300.10">
    <property type="entry name" value="Amidase signature (AS) domain"/>
    <property type="match status" value="1"/>
</dbReference>
<dbReference type="PANTHER" id="PTHR46310:SF7">
    <property type="entry name" value="AMIDASE 1"/>
    <property type="match status" value="1"/>
</dbReference>
<sequence length="401" mass="43522">MNDSWNAFFREDIQLEATGDGVLNGLSFGLKDVFAVKGHVSGAGNPDWLRTHGPSERNAAVVNKLLAEGARLRGMTHTDELMYSLNGQNYHYGTPINPKAPDRLPGGSSSGSAVAVAAGLADFAIGTDTGGSVRVPSAYCGIYGMRPTHGAVSADGLIPLAPSFDTVGWMAGDAATLRRVGEALLEREEERHDASFRRLLLPAEAWAMAEPACADKLKPFLPHLSERLPETSEVSIAPEGLDEWMRVFRIIQGIEIWENHGDWITKESPVFEPSIADRFDWTRTLKRGESEGELRLWRDIRARLRELLGEDGLMVLPTIPGSPPRRDISGTENEERRSRTMKLSCIAGLSGLPQISIPAAVSEGAPVGLSVIAGAGQDSKLLRFVESWAGQHAEALLQNRN</sequence>
<dbReference type="PANTHER" id="PTHR46310">
    <property type="entry name" value="AMIDASE 1"/>
    <property type="match status" value="1"/>
</dbReference>
<dbReference type="Pfam" id="PF01425">
    <property type="entry name" value="Amidase"/>
    <property type="match status" value="2"/>
</dbReference>
<evidence type="ECO:0000259" key="1">
    <source>
        <dbReference type="Pfam" id="PF01425"/>
    </source>
</evidence>
<evidence type="ECO:0000313" key="2">
    <source>
        <dbReference type="EMBL" id="MFD2661781.1"/>
    </source>
</evidence>
<keyword evidence="3" id="KW-1185">Reference proteome</keyword>
<name>A0ABW5R0B6_9BACL</name>
<dbReference type="InterPro" id="IPR020556">
    <property type="entry name" value="Amidase_CS"/>
</dbReference>
<accession>A0ABW5R0B6</accession>
<protein>
    <submittedName>
        <fullName evidence="2">Amidase</fullName>
        <ecNumber evidence="2">3.5.1.4</ecNumber>
    </submittedName>
</protein>
<comment type="caution">
    <text evidence="2">The sequence shown here is derived from an EMBL/GenBank/DDBJ whole genome shotgun (WGS) entry which is preliminary data.</text>
</comment>
<proteinExistence type="predicted"/>
<keyword evidence="2" id="KW-0378">Hydrolase</keyword>
<dbReference type="EC" id="3.5.1.4" evidence="2"/>
<reference evidence="3" key="1">
    <citation type="journal article" date="2019" name="Int. J. Syst. Evol. Microbiol.">
        <title>The Global Catalogue of Microorganisms (GCM) 10K type strain sequencing project: providing services to taxonomists for standard genome sequencing and annotation.</title>
        <authorList>
            <consortium name="The Broad Institute Genomics Platform"/>
            <consortium name="The Broad Institute Genome Sequencing Center for Infectious Disease"/>
            <person name="Wu L."/>
            <person name="Ma J."/>
        </authorList>
    </citation>
    <scope>NUCLEOTIDE SEQUENCE [LARGE SCALE GENOMIC DNA]</scope>
    <source>
        <strain evidence="3">TISTR 1827</strain>
    </source>
</reference>
<dbReference type="InterPro" id="IPR023631">
    <property type="entry name" value="Amidase_dom"/>
</dbReference>
<dbReference type="EMBL" id="JBHUMY010000016">
    <property type="protein sequence ID" value="MFD2661781.1"/>
    <property type="molecule type" value="Genomic_DNA"/>
</dbReference>
<dbReference type="GO" id="GO:0004040">
    <property type="term" value="F:amidase activity"/>
    <property type="evidence" value="ECO:0007669"/>
    <property type="project" value="UniProtKB-EC"/>
</dbReference>
<evidence type="ECO:0000313" key="3">
    <source>
        <dbReference type="Proteomes" id="UP001597493"/>
    </source>
</evidence>